<proteinExistence type="predicted"/>
<comment type="caution">
    <text evidence="1">The sequence shown here is derived from an EMBL/GenBank/DDBJ whole genome shotgun (WGS) entry which is preliminary data.</text>
</comment>
<name>C9LR17_9FIRM</name>
<dbReference type="STRING" id="592028.GCWU000321_01999"/>
<dbReference type="Proteomes" id="UP000004736">
    <property type="component" value="Unassembled WGS sequence"/>
</dbReference>
<keyword evidence="2" id="KW-1185">Reference proteome</keyword>
<gene>
    <name evidence="1" type="ORF">GCWU000321_01999</name>
</gene>
<organism evidence="1 2">
    <name type="scientific">Dialister invisus DSM 15470</name>
    <dbReference type="NCBI Taxonomy" id="592028"/>
    <lineage>
        <taxon>Bacteria</taxon>
        <taxon>Bacillati</taxon>
        <taxon>Bacillota</taxon>
        <taxon>Negativicutes</taxon>
        <taxon>Veillonellales</taxon>
        <taxon>Veillonellaceae</taxon>
        <taxon>Dialister</taxon>
    </lineage>
</organism>
<evidence type="ECO:0000313" key="2">
    <source>
        <dbReference type="Proteomes" id="UP000004736"/>
    </source>
</evidence>
<dbReference type="EMBL" id="ACIM02000001">
    <property type="protein sequence ID" value="EEW98003.1"/>
    <property type="molecule type" value="Genomic_DNA"/>
</dbReference>
<accession>C9LR17</accession>
<sequence length="40" mass="4668">MSLKQRKFQLDPWRTGNIEGNNGFTRKTFLLSRIYIPAAV</sequence>
<evidence type="ECO:0000313" key="1">
    <source>
        <dbReference type="EMBL" id="EEW98003.1"/>
    </source>
</evidence>
<reference evidence="1" key="1">
    <citation type="submission" date="2009-09" db="EMBL/GenBank/DDBJ databases">
        <authorList>
            <person name="Weinstock G."/>
            <person name="Sodergren E."/>
            <person name="Clifton S."/>
            <person name="Fulton L."/>
            <person name="Fulton B."/>
            <person name="Courtney L."/>
            <person name="Fronick C."/>
            <person name="Harrison M."/>
            <person name="Strong C."/>
            <person name="Farmer C."/>
            <person name="Delahaunty K."/>
            <person name="Markovic C."/>
            <person name="Hall O."/>
            <person name="Minx P."/>
            <person name="Tomlinson C."/>
            <person name="Mitreva M."/>
            <person name="Nelson J."/>
            <person name="Hou S."/>
            <person name="Wollam A."/>
            <person name="Pepin K.H."/>
            <person name="Johnson M."/>
            <person name="Bhonagiri V."/>
            <person name="Nash W.E."/>
            <person name="Warren W."/>
            <person name="Chinwalla A."/>
            <person name="Mardis E.R."/>
            <person name="Wilson R.K."/>
        </authorList>
    </citation>
    <scope>NUCLEOTIDE SEQUENCE [LARGE SCALE GENOMIC DNA]</scope>
    <source>
        <strain evidence="1">DSM 15470</strain>
    </source>
</reference>
<dbReference type="AlphaFoldDB" id="C9LR17"/>
<protein>
    <submittedName>
        <fullName evidence="1">Uncharacterized protein</fullName>
    </submittedName>
</protein>
<dbReference type="HOGENOM" id="CLU_3288599_0_0_9"/>